<keyword evidence="4 5" id="KW-0560">Oxidoreductase</keyword>
<reference evidence="8" key="1">
    <citation type="submission" date="2017-01" db="EMBL/GenBank/DDBJ databases">
        <authorList>
            <person name="Varghese N."/>
            <person name="Submissions S."/>
        </authorList>
    </citation>
    <scope>NUCLEOTIDE SEQUENCE [LARGE SCALE GENOMIC DNA]</scope>
    <source>
        <strain evidence="8">DSM 19945</strain>
    </source>
</reference>
<organism evidence="7 8">
    <name type="scientific">Rhodobacter aestuarii</name>
    <dbReference type="NCBI Taxonomy" id="453582"/>
    <lineage>
        <taxon>Bacteria</taxon>
        <taxon>Pseudomonadati</taxon>
        <taxon>Pseudomonadota</taxon>
        <taxon>Alphaproteobacteria</taxon>
        <taxon>Rhodobacterales</taxon>
        <taxon>Rhodobacter group</taxon>
        <taxon>Rhodobacter</taxon>
    </lineage>
</organism>
<evidence type="ECO:0000256" key="3">
    <source>
        <dbReference type="ARBA" id="ARBA00022746"/>
    </source>
</evidence>
<dbReference type="NCBIfam" id="TIGR02734">
    <property type="entry name" value="crtI_fam"/>
    <property type="match status" value="1"/>
</dbReference>
<dbReference type="Pfam" id="PF01593">
    <property type="entry name" value="Amino_oxidase"/>
    <property type="match status" value="2"/>
</dbReference>
<evidence type="ECO:0000256" key="2">
    <source>
        <dbReference type="ARBA" id="ARBA00006046"/>
    </source>
</evidence>
<name>A0A1N7MKM6_9RHOB</name>
<dbReference type="PRINTS" id="PR00411">
    <property type="entry name" value="PNDRDTASEI"/>
</dbReference>
<dbReference type="Proteomes" id="UP000186221">
    <property type="component" value="Unassembled WGS sequence"/>
</dbReference>
<dbReference type="RefSeq" id="WP_083952137.1">
    <property type="nucleotide sequence ID" value="NZ_FTOG01000006.1"/>
</dbReference>
<dbReference type="PROSITE" id="PS00982">
    <property type="entry name" value="PHYTOENE_DH"/>
    <property type="match status" value="1"/>
</dbReference>
<evidence type="ECO:0000256" key="4">
    <source>
        <dbReference type="ARBA" id="ARBA00023002"/>
    </source>
</evidence>
<dbReference type="EMBL" id="FTOG01000006">
    <property type="protein sequence ID" value="SIS86491.1"/>
    <property type="molecule type" value="Genomic_DNA"/>
</dbReference>
<dbReference type="AlphaFoldDB" id="A0A1N7MKM6"/>
<dbReference type="NCBIfam" id="NF045637">
    <property type="entry name" value="carotdesatCrtDProt"/>
    <property type="match status" value="1"/>
</dbReference>
<dbReference type="InterPro" id="IPR036188">
    <property type="entry name" value="FAD/NAD-bd_sf"/>
</dbReference>
<dbReference type="OrthoDB" id="9774675at2"/>
<dbReference type="InterPro" id="IPR054841">
    <property type="entry name" value="carotdesatCrtD"/>
</dbReference>
<sequence length="494" mass="52638">MQGDTGVVVIGAGMGGLAAALGLAAKGVRVTVVEAGDLPGGKARGVPTPGGLADTGPTVLTMRHVLDAIFAECGTRTEDELTLIPLPRLARHFWPDGAMLDLFTDFDANVEAIEAAFGAKEAAAFRRFDKVTRGMWEAFNEPVIAAPKPSLGRIIAATLARPKLWPALRPGLSMLDLLNAHFNDPRLVQLFGRYATYVGGRPAQTPAVLSLIWQAEVQGVWAIAEGMHGVAAALARVAERMGVQFHYNSRAKRIVRKEGRVTAVEIENGTSIPCSGCVFNGDPGALRDGLLGDAARASMEDTKRPEPSLSAWVWAFGAKPRGVELAHHNVFFTADPELEFGPIGVGRMPEEPTLYICAQDREMGTELPEWERFEIIMNGPAGHQPFPQEESQCRARTFPILESMGLTFEPEPEGPALTTPALLSRRFPGSQGAIYGGSPEGTLATFQRPLARTDLKGLYLAGGGTHPGAGVPMALTSGRHAAQALTSDRISAAK</sequence>
<dbReference type="GO" id="GO:0016627">
    <property type="term" value="F:oxidoreductase activity, acting on the CH-CH group of donors"/>
    <property type="evidence" value="ECO:0007669"/>
    <property type="project" value="UniProtKB-ARBA"/>
</dbReference>
<dbReference type="PANTHER" id="PTHR43734:SF7">
    <property type="entry name" value="4,4'-DIAPONEUROSPORENE OXYGENASE"/>
    <property type="match status" value="1"/>
</dbReference>
<evidence type="ECO:0000256" key="5">
    <source>
        <dbReference type="RuleBase" id="RU362075"/>
    </source>
</evidence>
<keyword evidence="8" id="KW-1185">Reference proteome</keyword>
<evidence type="ECO:0000259" key="6">
    <source>
        <dbReference type="Pfam" id="PF01593"/>
    </source>
</evidence>
<accession>A0A1N7MKM6</accession>
<dbReference type="PANTHER" id="PTHR43734">
    <property type="entry name" value="PHYTOENE DESATURASE"/>
    <property type="match status" value="1"/>
</dbReference>
<comment type="similarity">
    <text evidence="2 5">Belongs to the carotenoid/retinoid oxidoreductase family.</text>
</comment>
<dbReference type="InterPro" id="IPR008150">
    <property type="entry name" value="Phytoene_DH_bac_CS"/>
</dbReference>
<dbReference type="STRING" id="453582.SAMN05421580_10616"/>
<gene>
    <name evidence="7" type="ORF">SAMN05421580_10616</name>
</gene>
<feature type="domain" description="Amine oxidase" evidence="6">
    <location>
        <begin position="434"/>
        <end position="485"/>
    </location>
</feature>
<proteinExistence type="inferred from homology"/>
<protein>
    <submittedName>
        <fullName evidence="7">1-hydroxycarotenoid 3,4-desaturase</fullName>
    </submittedName>
</protein>
<dbReference type="Gene3D" id="3.50.50.60">
    <property type="entry name" value="FAD/NAD(P)-binding domain"/>
    <property type="match status" value="2"/>
</dbReference>
<evidence type="ECO:0000313" key="7">
    <source>
        <dbReference type="EMBL" id="SIS86491.1"/>
    </source>
</evidence>
<keyword evidence="3 5" id="KW-0125">Carotenoid biosynthesis</keyword>
<comment type="pathway">
    <text evidence="1 5">Carotenoid biosynthesis.</text>
</comment>
<dbReference type="SUPFAM" id="SSF51905">
    <property type="entry name" value="FAD/NAD(P)-binding domain"/>
    <property type="match status" value="1"/>
</dbReference>
<feature type="domain" description="Amine oxidase" evidence="6">
    <location>
        <begin position="14"/>
        <end position="302"/>
    </location>
</feature>
<evidence type="ECO:0000313" key="8">
    <source>
        <dbReference type="Proteomes" id="UP000186221"/>
    </source>
</evidence>
<evidence type="ECO:0000256" key="1">
    <source>
        <dbReference type="ARBA" id="ARBA00004829"/>
    </source>
</evidence>
<dbReference type="InterPro" id="IPR002937">
    <property type="entry name" value="Amino_oxidase"/>
</dbReference>
<dbReference type="GO" id="GO:0016117">
    <property type="term" value="P:carotenoid biosynthetic process"/>
    <property type="evidence" value="ECO:0007669"/>
    <property type="project" value="UniProtKB-KW"/>
</dbReference>
<dbReference type="InterPro" id="IPR014105">
    <property type="entry name" value="Carotenoid/retinoid_OxRdtase"/>
</dbReference>